<keyword evidence="3 8" id="KW-0812">Transmembrane</keyword>
<dbReference type="InterPro" id="IPR000184">
    <property type="entry name" value="Bac_surfAg_D15"/>
</dbReference>
<dbReference type="InterPro" id="IPR039910">
    <property type="entry name" value="D15-like"/>
</dbReference>
<evidence type="ECO:0000256" key="8">
    <source>
        <dbReference type="HAMAP-Rule" id="MF_01430"/>
    </source>
</evidence>
<dbReference type="GO" id="GO:0043165">
    <property type="term" value="P:Gram-negative-bacterium-type cell outer membrane assembly"/>
    <property type="evidence" value="ECO:0007669"/>
    <property type="project" value="UniProtKB-UniRule"/>
</dbReference>
<name>A0A2R8AB44_9RHOB</name>
<dbReference type="GO" id="GO:0009279">
    <property type="term" value="C:cell outer membrane"/>
    <property type="evidence" value="ECO:0007669"/>
    <property type="project" value="UniProtKB-SubCell"/>
</dbReference>
<dbReference type="RefSeq" id="WP_162844950.1">
    <property type="nucleotide sequence ID" value="NZ_OMKW01000002.1"/>
</dbReference>
<keyword evidence="6 8" id="KW-0472">Membrane</keyword>
<dbReference type="HAMAP" id="MF_01430">
    <property type="entry name" value="OM_assembly_BamA"/>
    <property type="match status" value="1"/>
</dbReference>
<organism evidence="11 12">
    <name type="scientific">Pontivivens insulae</name>
    <dbReference type="NCBI Taxonomy" id="1639689"/>
    <lineage>
        <taxon>Bacteria</taxon>
        <taxon>Pseudomonadati</taxon>
        <taxon>Pseudomonadota</taxon>
        <taxon>Alphaproteobacteria</taxon>
        <taxon>Rhodobacterales</taxon>
        <taxon>Paracoccaceae</taxon>
        <taxon>Pontivivens</taxon>
    </lineage>
</organism>
<evidence type="ECO:0000256" key="6">
    <source>
        <dbReference type="ARBA" id="ARBA00023136"/>
    </source>
</evidence>
<evidence type="ECO:0000256" key="2">
    <source>
        <dbReference type="ARBA" id="ARBA00022452"/>
    </source>
</evidence>
<keyword evidence="7 8" id="KW-0998">Cell outer membrane</keyword>
<feature type="domain" description="POTRA" evidence="10">
    <location>
        <begin position="109"/>
        <end position="186"/>
    </location>
</feature>
<evidence type="ECO:0000313" key="11">
    <source>
        <dbReference type="EMBL" id="SPF29305.1"/>
    </source>
</evidence>
<dbReference type="InterPro" id="IPR010827">
    <property type="entry name" value="BamA/TamA_POTRA"/>
</dbReference>
<dbReference type="InterPro" id="IPR034746">
    <property type="entry name" value="POTRA"/>
</dbReference>
<dbReference type="PROSITE" id="PS51779">
    <property type="entry name" value="POTRA"/>
    <property type="match status" value="3"/>
</dbReference>
<reference evidence="11 12" key="1">
    <citation type="submission" date="2018-03" db="EMBL/GenBank/DDBJ databases">
        <authorList>
            <person name="Keele B.F."/>
        </authorList>
    </citation>
    <scope>NUCLEOTIDE SEQUENCE [LARGE SCALE GENOMIC DNA]</scope>
    <source>
        <strain evidence="11 12">CeCT 8812</strain>
    </source>
</reference>
<dbReference type="GO" id="GO:0051205">
    <property type="term" value="P:protein insertion into membrane"/>
    <property type="evidence" value="ECO:0007669"/>
    <property type="project" value="UniProtKB-UniRule"/>
</dbReference>
<dbReference type="Proteomes" id="UP000244932">
    <property type="component" value="Unassembled WGS sequence"/>
</dbReference>
<accession>A0A2R8AB44</accession>
<evidence type="ECO:0000313" key="12">
    <source>
        <dbReference type="Proteomes" id="UP000244932"/>
    </source>
</evidence>
<gene>
    <name evidence="8 11" type="primary">bamA</name>
    <name evidence="11" type="ORF">POI8812_01613</name>
</gene>
<keyword evidence="12" id="KW-1185">Reference proteome</keyword>
<protein>
    <recommendedName>
        <fullName evidence="8 9">Outer membrane protein assembly factor BamA</fullName>
    </recommendedName>
</protein>
<comment type="subcellular location">
    <subcellularLocation>
        <location evidence="8">Cell outer membrane</location>
    </subcellularLocation>
    <subcellularLocation>
        <location evidence="1">Membrane</location>
    </subcellularLocation>
</comment>
<comment type="similarity">
    <text evidence="8">Belongs to the BamA family.</text>
</comment>
<dbReference type="PANTHER" id="PTHR12815">
    <property type="entry name" value="SORTING AND ASSEMBLY MACHINERY SAMM50 PROTEIN FAMILY MEMBER"/>
    <property type="match status" value="1"/>
</dbReference>
<feature type="domain" description="POTRA" evidence="10">
    <location>
        <begin position="362"/>
        <end position="435"/>
    </location>
</feature>
<dbReference type="NCBIfam" id="TIGR03303">
    <property type="entry name" value="OM_YaeT"/>
    <property type="match status" value="1"/>
</dbReference>
<dbReference type="Pfam" id="PF01103">
    <property type="entry name" value="Omp85"/>
    <property type="match status" value="1"/>
</dbReference>
<dbReference type="EMBL" id="OMKW01000002">
    <property type="protein sequence ID" value="SPF29305.1"/>
    <property type="molecule type" value="Genomic_DNA"/>
</dbReference>
<keyword evidence="5 8" id="KW-0677">Repeat</keyword>
<keyword evidence="4 8" id="KW-0732">Signal</keyword>
<dbReference type="Gene3D" id="2.40.160.50">
    <property type="entry name" value="membrane protein fhac: a member of the omp85/tpsb transporter family"/>
    <property type="match status" value="1"/>
</dbReference>
<comment type="function">
    <text evidence="8">Part of the outer membrane protein assembly complex, which is involved in assembly and insertion of beta-barrel proteins into the outer membrane.</text>
</comment>
<dbReference type="PANTHER" id="PTHR12815:SF23">
    <property type="entry name" value="OUTER MEMBRANE PROTEIN ASSEMBLY FACTOR BAMA"/>
    <property type="match status" value="1"/>
</dbReference>
<evidence type="ECO:0000256" key="7">
    <source>
        <dbReference type="ARBA" id="ARBA00023237"/>
    </source>
</evidence>
<comment type="subunit">
    <text evidence="8">Part of the Bam complex.</text>
</comment>
<evidence type="ECO:0000256" key="5">
    <source>
        <dbReference type="ARBA" id="ARBA00022737"/>
    </source>
</evidence>
<evidence type="ECO:0000259" key="10">
    <source>
        <dbReference type="PROSITE" id="PS51779"/>
    </source>
</evidence>
<dbReference type="PIRSF" id="PIRSF006076">
    <property type="entry name" value="OM_assembly_OMP85"/>
    <property type="match status" value="1"/>
</dbReference>
<dbReference type="AlphaFoldDB" id="A0A2R8AB44"/>
<evidence type="ECO:0000256" key="4">
    <source>
        <dbReference type="ARBA" id="ARBA00022729"/>
    </source>
</evidence>
<keyword evidence="2 8" id="KW-1134">Transmembrane beta strand</keyword>
<evidence type="ECO:0000256" key="1">
    <source>
        <dbReference type="ARBA" id="ARBA00004370"/>
    </source>
</evidence>
<dbReference type="InterPro" id="IPR023707">
    <property type="entry name" value="OM_assembly_BamA"/>
</dbReference>
<proteinExistence type="inferred from homology"/>
<dbReference type="Pfam" id="PF07244">
    <property type="entry name" value="POTRA"/>
    <property type="match status" value="4"/>
</dbReference>
<feature type="domain" description="POTRA" evidence="10">
    <location>
        <begin position="41"/>
        <end position="108"/>
    </location>
</feature>
<sequence>MRSTQQYAGLRPVRAALFAGTMLATGLFGFSAAAQGVPRPFTLQGVQVQGNVRIEAETIRIYSELVPGETVSPSELNDAVQAIYASGLFEDVQLQVAGNSVLIAVVENPIINVVAFEGNDLVDDETLDAAVDLRPRLAYNRADVEAASAQLIDAYRAVGRFDAQVNPVIIERADNRVDVVFEIFEGGVTEIDRITFVGNETFSDGDLRDVISSNQAGFLSTFFSDDTYDPGRVRLDEELLRQFYLENGFAEFVVESAVAELSPDREGFFLTFTVSEGPRYTFGELAVDSLIEGLIPQDFEGDITAEAGDGFDQRVIDDSIENILETARLQGFAFTDVVPRVMQDPEAQTVNVIFEVLQGDRVFVQRIDIEGNTQTLDRVIRREFDLVEGDAFNAASVRETADRLRGLGYFQDVAVNVSEGSAPDQAVIDVEVEEQLTGAVNFGLSFSSQSGVGGTVELSERNFLGRGQRVAVEFSTASDLNVYSFSFDEPSFLDRDVGVGFDVYVREEDLSTLTFNTNSIGFEPRVSFPVSDNGTVQLRYRISSDEIVTGTATTASAAILQDAGDATTSSIGATYVYDRRNSRAAPTDGYLFTTSVDLAGLGGDAQYLRATARGRGYLSFRNDSVVTFIEAEVGAMGGDDIRINDRFFLGGSSFRGFAAGGFGPRDRFVNGTTRNINSALGGNYYAVLRGQASFPIGLPESAGIFGGVFANVGSIWGLDRVTYTDAARPGGTFTVDDSLEIRSAVGVSIFWDSPIGGLRLDFANPIETIVGDETESFRLSGGRRF</sequence>
<evidence type="ECO:0000256" key="9">
    <source>
        <dbReference type="NCBIfam" id="TIGR03303"/>
    </source>
</evidence>
<dbReference type="Gene3D" id="3.10.20.310">
    <property type="entry name" value="membrane protein fhac"/>
    <property type="match status" value="5"/>
</dbReference>
<evidence type="ECO:0000256" key="3">
    <source>
        <dbReference type="ARBA" id="ARBA00022692"/>
    </source>
</evidence>